<evidence type="ECO:0000256" key="5">
    <source>
        <dbReference type="RuleBase" id="RU000562"/>
    </source>
</evidence>
<dbReference type="EMBL" id="SZWF01000010">
    <property type="protein sequence ID" value="KAA9394015.1"/>
    <property type="molecule type" value="Genomic_DNA"/>
</dbReference>
<protein>
    <recommendedName>
        <fullName evidence="4">Large ribosomal subunit protein bL21</fullName>
    </recommendedName>
</protein>
<dbReference type="Pfam" id="PF00829">
    <property type="entry name" value="Ribosomal_L21p"/>
    <property type="match status" value="1"/>
</dbReference>
<evidence type="ECO:0000313" key="7">
    <source>
        <dbReference type="Proteomes" id="UP000325957"/>
    </source>
</evidence>
<evidence type="ECO:0000256" key="2">
    <source>
        <dbReference type="ARBA" id="ARBA00022980"/>
    </source>
</evidence>
<dbReference type="GO" id="GO:0005840">
    <property type="term" value="C:ribosome"/>
    <property type="evidence" value="ECO:0007669"/>
    <property type="project" value="UniProtKB-KW"/>
</dbReference>
<keyword evidence="2 4" id="KW-0689">Ribosomal protein</keyword>
<dbReference type="InterPro" id="IPR001787">
    <property type="entry name" value="Ribosomal_bL21"/>
</dbReference>
<organism evidence="6 7">
    <name type="scientific">Kocuria coralli</name>
    <dbReference type="NCBI Taxonomy" id="1461025"/>
    <lineage>
        <taxon>Bacteria</taxon>
        <taxon>Bacillati</taxon>
        <taxon>Actinomycetota</taxon>
        <taxon>Actinomycetes</taxon>
        <taxon>Micrococcales</taxon>
        <taxon>Micrococcaceae</taxon>
        <taxon>Kocuria</taxon>
    </lineage>
</organism>
<evidence type="ECO:0000313" key="6">
    <source>
        <dbReference type="EMBL" id="KAA9394015.1"/>
    </source>
</evidence>
<dbReference type="InterPro" id="IPR036164">
    <property type="entry name" value="bL21-like_sf"/>
</dbReference>
<dbReference type="OrthoDB" id="9813334at2"/>
<evidence type="ECO:0000256" key="3">
    <source>
        <dbReference type="ARBA" id="ARBA00023274"/>
    </source>
</evidence>
<dbReference type="GO" id="GO:0006412">
    <property type="term" value="P:translation"/>
    <property type="evidence" value="ECO:0007669"/>
    <property type="project" value="UniProtKB-UniRule"/>
</dbReference>
<dbReference type="PANTHER" id="PTHR21349">
    <property type="entry name" value="50S RIBOSOMAL PROTEIN L21"/>
    <property type="match status" value="1"/>
</dbReference>
<dbReference type="GO" id="GO:0005737">
    <property type="term" value="C:cytoplasm"/>
    <property type="evidence" value="ECO:0007669"/>
    <property type="project" value="UniProtKB-ARBA"/>
</dbReference>
<dbReference type="PANTHER" id="PTHR21349:SF0">
    <property type="entry name" value="LARGE RIBOSOMAL SUBUNIT PROTEIN BL21M"/>
    <property type="match status" value="1"/>
</dbReference>
<dbReference type="GO" id="GO:0019843">
    <property type="term" value="F:rRNA binding"/>
    <property type="evidence" value="ECO:0007669"/>
    <property type="project" value="UniProtKB-UniRule"/>
</dbReference>
<accession>A0A5J5KYL8</accession>
<gene>
    <name evidence="4 6" type="primary">rplU</name>
    <name evidence="6" type="ORF">FCK90_08835</name>
</gene>
<dbReference type="HAMAP" id="MF_01363">
    <property type="entry name" value="Ribosomal_bL21"/>
    <property type="match status" value="1"/>
</dbReference>
<evidence type="ECO:0000256" key="1">
    <source>
        <dbReference type="ARBA" id="ARBA00008563"/>
    </source>
</evidence>
<keyword evidence="4 5" id="KW-0694">RNA-binding</keyword>
<dbReference type="GO" id="GO:0003735">
    <property type="term" value="F:structural constituent of ribosome"/>
    <property type="evidence" value="ECO:0007669"/>
    <property type="project" value="InterPro"/>
</dbReference>
<dbReference type="AlphaFoldDB" id="A0A5J5KYL8"/>
<dbReference type="Proteomes" id="UP000325957">
    <property type="component" value="Unassembled WGS sequence"/>
</dbReference>
<dbReference type="RefSeq" id="WP_158033948.1">
    <property type="nucleotide sequence ID" value="NZ_ML708618.1"/>
</dbReference>
<dbReference type="GO" id="GO:1990904">
    <property type="term" value="C:ribonucleoprotein complex"/>
    <property type="evidence" value="ECO:0007669"/>
    <property type="project" value="UniProtKB-KW"/>
</dbReference>
<keyword evidence="3 4" id="KW-0687">Ribonucleoprotein</keyword>
<dbReference type="SUPFAM" id="SSF141091">
    <property type="entry name" value="L21p-like"/>
    <property type="match status" value="1"/>
</dbReference>
<dbReference type="NCBIfam" id="TIGR00061">
    <property type="entry name" value="L21"/>
    <property type="match status" value="1"/>
</dbReference>
<keyword evidence="4 5" id="KW-0699">rRNA-binding</keyword>
<comment type="similarity">
    <text evidence="1 4 5">Belongs to the bacterial ribosomal protein bL21 family.</text>
</comment>
<dbReference type="InterPro" id="IPR028909">
    <property type="entry name" value="bL21-like"/>
</dbReference>
<evidence type="ECO:0000256" key="4">
    <source>
        <dbReference type="HAMAP-Rule" id="MF_01363"/>
    </source>
</evidence>
<comment type="subunit">
    <text evidence="4">Part of the 50S ribosomal subunit. Contacts protein L20.</text>
</comment>
<comment type="function">
    <text evidence="4 5">This protein binds to 23S rRNA in the presence of protein L20.</text>
</comment>
<reference evidence="6 7" key="1">
    <citation type="submission" date="2019-05" db="EMBL/GenBank/DDBJ databases">
        <title>Kocuria coralli sp. nov., a novel actinobacterium isolated from coral reef seawater.</title>
        <authorList>
            <person name="Li J."/>
        </authorList>
    </citation>
    <scope>NUCLEOTIDE SEQUENCE [LARGE SCALE GENOMIC DNA]</scope>
    <source>
        <strain evidence="6 7">SCSIO 13007</strain>
    </source>
</reference>
<proteinExistence type="inferred from homology"/>
<comment type="caution">
    <text evidence="6">The sequence shown here is derived from an EMBL/GenBank/DDBJ whole genome shotgun (WGS) entry which is preliminary data.</text>
</comment>
<name>A0A5J5KYL8_9MICC</name>
<sequence length="103" mass="11043">MVYAIVRAGGRQEKVAVGDLVTIDRVAGDEGSTIELPAVLLVDGDKVTSDAKALSGVKVTAEVVEDLRGPKIRIQKYKNKTGYKKRQGFRAELTTVKVTGINA</sequence>
<keyword evidence="7" id="KW-1185">Reference proteome</keyword>